<name>A0AA38HH73_9CUCU</name>
<dbReference type="PANTHER" id="PTHR11207">
    <property type="entry name" value="RIBONUCLEASE III"/>
    <property type="match status" value="1"/>
</dbReference>
<sequence>MGQGEAATGGHEKPRLLADVFEAITAAIYLDSGSANVDLFLNQTLLRDDILEIAKNLNIDYKTKFQELIQSDKKEDIEYIEVGHDKLKDNTNNFHMIVRVDGLDYGRGSGKSKKIASQAAAKDALEKLKGSNIH</sequence>
<dbReference type="PANTHER" id="PTHR11207:SF0">
    <property type="entry name" value="RIBONUCLEASE 3"/>
    <property type="match status" value="1"/>
</dbReference>
<dbReference type="SUPFAM" id="SSF54768">
    <property type="entry name" value="dsRNA-binding domain-like"/>
    <property type="match status" value="1"/>
</dbReference>
<organism evidence="8 9">
    <name type="scientific">Zophobas morio</name>
    <dbReference type="NCBI Taxonomy" id="2755281"/>
    <lineage>
        <taxon>Eukaryota</taxon>
        <taxon>Metazoa</taxon>
        <taxon>Ecdysozoa</taxon>
        <taxon>Arthropoda</taxon>
        <taxon>Hexapoda</taxon>
        <taxon>Insecta</taxon>
        <taxon>Pterygota</taxon>
        <taxon>Neoptera</taxon>
        <taxon>Endopterygota</taxon>
        <taxon>Coleoptera</taxon>
        <taxon>Polyphaga</taxon>
        <taxon>Cucujiformia</taxon>
        <taxon>Tenebrionidae</taxon>
        <taxon>Zophobas</taxon>
    </lineage>
</organism>
<dbReference type="GO" id="GO:0006396">
    <property type="term" value="P:RNA processing"/>
    <property type="evidence" value="ECO:0007669"/>
    <property type="project" value="InterPro"/>
</dbReference>
<dbReference type="PROSITE" id="PS50137">
    <property type="entry name" value="DS_RBD"/>
    <property type="match status" value="1"/>
</dbReference>
<dbReference type="AlphaFoldDB" id="A0AA38HH73"/>
<dbReference type="InterPro" id="IPR000999">
    <property type="entry name" value="RNase_III_dom"/>
</dbReference>
<dbReference type="SMART" id="SM00358">
    <property type="entry name" value="DSRM"/>
    <property type="match status" value="1"/>
</dbReference>
<feature type="domain" description="RNase III" evidence="7">
    <location>
        <begin position="1"/>
        <end position="33"/>
    </location>
</feature>
<accession>A0AA38HH73</accession>
<feature type="domain" description="DRBM" evidence="6">
    <location>
        <begin position="60"/>
        <end position="130"/>
    </location>
</feature>
<keyword evidence="1" id="KW-0540">Nuclease</keyword>
<dbReference type="Gene3D" id="3.30.160.20">
    <property type="match status" value="1"/>
</dbReference>
<evidence type="ECO:0000259" key="6">
    <source>
        <dbReference type="PROSITE" id="PS50137"/>
    </source>
</evidence>
<keyword evidence="2" id="KW-0255">Endonuclease</keyword>
<evidence type="ECO:0000313" key="8">
    <source>
        <dbReference type="EMBL" id="KAJ3615999.1"/>
    </source>
</evidence>
<dbReference type="Pfam" id="PF00035">
    <property type="entry name" value="dsrm"/>
    <property type="match status" value="1"/>
</dbReference>
<dbReference type="Proteomes" id="UP001168821">
    <property type="component" value="Unassembled WGS sequence"/>
</dbReference>
<dbReference type="EMBL" id="JALNTZ010003774">
    <property type="protein sequence ID" value="KAJ3615999.1"/>
    <property type="molecule type" value="Genomic_DNA"/>
</dbReference>
<evidence type="ECO:0000256" key="3">
    <source>
        <dbReference type="ARBA" id="ARBA00022801"/>
    </source>
</evidence>
<evidence type="ECO:0000256" key="2">
    <source>
        <dbReference type="ARBA" id="ARBA00022759"/>
    </source>
</evidence>
<gene>
    <name evidence="8" type="ORF">Zmor_012127</name>
</gene>
<evidence type="ECO:0000256" key="4">
    <source>
        <dbReference type="ARBA" id="ARBA00022884"/>
    </source>
</evidence>
<evidence type="ECO:0000256" key="1">
    <source>
        <dbReference type="ARBA" id="ARBA00022722"/>
    </source>
</evidence>
<dbReference type="GO" id="GO:0003725">
    <property type="term" value="F:double-stranded RNA binding"/>
    <property type="evidence" value="ECO:0007669"/>
    <property type="project" value="TreeGrafter"/>
</dbReference>
<dbReference type="Gene3D" id="1.10.1520.10">
    <property type="entry name" value="Ribonuclease III domain"/>
    <property type="match status" value="1"/>
</dbReference>
<evidence type="ECO:0000313" key="9">
    <source>
        <dbReference type="Proteomes" id="UP001168821"/>
    </source>
</evidence>
<dbReference type="InterPro" id="IPR014720">
    <property type="entry name" value="dsRBD_dom"/>
</dbReference>
<keyword evidence="9" id="KW-1185">Reference proteome</keyword>
<keyword evidence="4 5" id="KW-0694">RNA-binding</keyword>
<dbReference type="GO" id="GO:0004525">
    <property type="term" value="F:ribonuclease III activity"/>
    <property type="evidence" value="ECO:0007669"/>
    <property type="project" value="InterPro"/>
</dbReference>
<evidence type="ECO:0000256" key="5">
    <source>
        <dbReference type="PROSITE-ProRule" id="PRU00266"/>
    </source>
</evidence>
<comment type="caution">
    <text evidence="8">The sequence shown here is derived from an EMBL/GenBank/DDBJ whole genome shotgun (WGS) entry which is preliminary data.</text>
</comment>
<dbReference type="GO" id="GO:0010468">
    <property type="term" value="P:regulation of gene expression"/>
    <property type="evidence" value="ECO:0007669"/>
    <property type="project" value="TreeGrafter"/>
</dbReference>
<dbReference type="PROSITE" id="PS50142">
    <property type="entry name" value="RNASE_3_2"/>
    <property type="match status" value="1"/>
</dbReference>
<evidence type="ECO:0000259" key="7">
    <source>
        <dbReference type="PROSITE" id="PS50142"/>
    </source>
</evidence>
<protein>
    <submittedName>
        <fullName evidence="8">Uncharacterized protein</fullName>
    </submittedName>
</protein>
<keyword evidence="3" id="KW-0378">Hydrolase</keyword>
<proteinExistence type="predicted"/>
<dbReference type="CDD" id="cd10845">
    <property type="entry name" value="DSRM_RNAse_III_family"/>
    <property type="match status" value="1"/>
</dbReference>
<reference evidence="8" key="1">
    <citation type="journal article" date="2023" name="G3 (Bethesda)">
        <title>Whole genome assemblies of Zophobas morio and Tenebrio molitor.</title>
        <authorList>
            <person name="Kaur S."/>
            <person name="Stinson S.A."/>
            <person name="diCenzo G.C."/>
        </authorList>
    </citation>
    <scope>NUCLEOTIDE SEQUENCE</scope>
    <source>
        <strain evidence="8">QUZm001</strain>
    </source>
</reference>
<dbReference type="InterPro" id="IPR036389">
    <property type="entry name" value="RNase_III_sf"/>
</dbReference>